<proteinExistence type="predicted"/>
<accession>A0A139PCN0</accession>
<dbReference type="PATRIC" id="fig|1303.79.peg.1497"/>
<name>A0A139PCN0_STROR</name>
<evidence type="ECO:0000313" key="1">
    <source>
        <dbReference type="EMBL" id="KXT85922.1"/>
    </source>
</evidence>
<sequence length="48" mass="5605">MVKFWRRYKPFINAGIQELITYRVNFLLYRIGDVMGGFCGLLSMEGSL</sequence>
<organism evidence="1 2">
    <name type="scientific">Streptococcus oralis</name>
    <dbReference type="NCBI Taxonomy" id="1303"/>
    <lineage>
        <taxon>Bacteria</taxon>
        <taxon>Bacillati</taxon>
        <taxon>Bacillota</taxon>
        <taxon>Bacilli</taxon>
        <taxon>Lactobacillales</taxon>
        <taxon>Streptococcaceae</taxon>
        <taxon>Streptococcus</taxon>
    </lineage>
</organism>
<keyword evidence="1" id="KW-0812">Transmembrane</keyword>
<gene>
    <name evidence="1" type="ORF">SORDD16_01242</name>
</gene>
<dbReference type="Proteomes" id="UP000072653">
    <property type="component" value="Unassembled WGS sequence"/>
</dbReference>
<dbReference type="AlphaFoldDB" id="A0A139PCN0"/>
<protein>
    <submittedName>
        <fullName evidence="1">Daunorubicin resistance transmembrane protein</fullName>
    </submittedName>
</protein>
<comment type="caution">
    <text evidence="1">The sequence shown here is derived from an EMBL/GenBank/DDBJ whole genome shotgun (WGS) entry which is preliminary data.</text>
</comment>
<reference evidence="1 2" key="1">
    <citation type="submission" date="2016-01" db="EMBL/GenBank/DDBJ databases">
        <title>Highly variable Streptococcus oralis are common among viridans streptococci isolated from primates.</title>
        <authorList>
            <person name="Denapaite D."/>
            <person name="Rieger M."/>
            <person name="Koendgen S."/>
            <person name="Brueckner R."/>
            <person name="Ochigava I."/>
            <person name="Kappeler P."/>
            <person name="Maetz-Rensing K."/>
            <person name="Leendertz F."/>
            <person name="Hakenbeck R."/>
        </authorList>
    </citation>
    <scope>NUCLEOTIDE SEQUENCE [LARGE SCALE GENOMIC DNA]</scope>
    <source>
        <strain evidence="1 2">DD16</strain>
    </source>
</reference>
<evidence type="ECO:0000313" key="2">
    <source>
        <dbReference type="Proteomes" id="UP000072653"/>
    </source>
</evidence>
<dbReference type="EMBL" id="LQOB01000249">
    <property type="protein sequence ID" value="KXT85922.1"/>
    <property type="molecule type" value="Genomic_DNA"/>
</dbReference>
<keyword evidence="1" id="KW-0472">Membrane</keyword>